<protein>
    <submittedName>
        <fullName evidence="1">Uncharacterized protein</fullName>
    </submittedName>
</protein>
<reference evidence="1 2" key="1">
    <citation type="submission" date="2015-10" db="EMBL/GenBank/DDBJ databases">
        <title>Genome analyses suggest a sexual origin of heterokaryosis in a supposedly ancient asexual fungus.</title>
        <authorList>
            <person name="Ropars J."/>
            <person name="Sedzielewska K."/>
            <person name="Noel J."/>
            <person name="Charron P."/>
            <person name="Farinelli L."/>
            <person name="Marton T."/>
            <person name="Kruger M."/>
            <person name="Pelin A."/>
            <person name="Brachmann A."/>
            <person name="Corradi N."/>
        </authorList>
    </citation>
    <scope>NUCLEOTIDE SEQUENCE [LARGE SCALE GENOMIC DNA]</scope>
    <source>
        <strain evidence="1 2">A4</strain>
    </source>
</reference>
<evidence type="ECO:0000313" key="1">
    <source>
        <dbReference type="EMBL" id="PKY61130.1"/>
    </source>
</evidence>
<keyword evidence="2" id="KW-1185">Reference proteome</keyword>
<dbReference type="AlphaFoldDB" id="A0A2I1HQI0"/>
<comment type="caution">
    <text evidence="1">The sequence shown here is derived from an EMBL/GenBank/DDBJ whole genome shotgun (WGS) entry which is preliminary data.</text>
</comment>
<sequence>MEKQIPQYMKGAESFSQLKQLYGKALRALSVGWNYGFRFKNLGLVDSIKTFDSTKIEQAVFRNIEKLTSKAVICNSNVL</sequence>
<proteinExistence type="predicted"/>
<dbReference type="Proteomes" id="UP000234323">
    <property type="component" value="Unassembled WGS sequence"/>
</dbReference>
<organism evidence="1 2">
    <name type="scientific">Rhizophagus irregularis</name>
    <dbReference type="NCBI Taxonomy" id="588596"/>
    <lineage>
        <taxon>Eukaryota</taxon>
        <taxon>Fungi</taxon>
        <taxon>Fungi incertae sedis</taxon>
        <taxon>Mucoromycota</taxon>
        <taxon>Glomeromycotina</taxon>
        <taxon>Glomeromycetes</taxon>
        <taxon>Glomerales</taxon>
        <taxon>Glomeraceae</taxon>
        <taxon>Rhizophagus</taxon>
    </lineage>
</organism>
<name>A0A2I1HQI0_9GLOM</name>
<evidence type="ECO:0000313" key="2">
    <source>
        <dbReference type="Proteomes" id="UP000234323"/>
    </source>
</evidence>
<dbReference type="EMBL" id="LLXI01004974">
    <property type="protein sequence ID" value="PKY61130.1"/>
    <property type="molecule type" value="Genomic_DNA"/>
</dbReference>
<gene>
    <name evidence="1" type="ORF">RhiirA4_485701</name>
</gene>
<accession>A0A2I1HQI0</accession>